<accession>A0A8I6RK00</accession>
<dbReference type="GeneID" id="106664273"/>
<evidence type="ECO:0000313" key="4">
    <source>
        <dbReference type="Proteomes" id="UP000494040"/>
    </source>
</evidence>
<feature type="domain" description="ZAD" evidence="2">
    <location>
        <begin position="81"/>
        <end position="157"/>
    </location>
</feature>
<dbReference type="RefSeq" id="XP_014245333.1">
    <property type="nucleotide sequence ID" value="XM_014389847.2"/>
</dbReference>
<keyword evidence="1" id="KW-0862">Zinc</keyword>
<dbReference type="EnsemblMetazoa" id="XM_014389846.2">
    <property type="protein sequence ID" value="XP_014245332.1"/>
    <property type="gene ID" value="LOC106664273"/>
</dbReference>
<feature type="binding site" evidence="1">
    <location>
        <position position="130"/>
    </location>
    <ligand>
        <name>Zn(2+)</name>
        <dbReference type="ChEBI" id="CHEBI:29105"/>
    </ligand>
</feature>
<feature type="binding site" evidence="1">
    <location>
        <position position="83"/>
    </location>
    <ligand>
        <name>Zn(2+)</name>
        <dbReference type="ChEBI" id="CHEBI:29105"/>
    </ligand>
</feature>
<dbReference type="GO" id="GO:0005634">
    <property type="term" value="C:nucleus"/>
    <property type="evidence" value="ECO:0007669"/>
    <property type="project" value="InterPro"/>
</dbReference>
<dbReference type="EnsemblMetazoa" id="XM_014389849.2">
    <property type="protein sequence ID" value="XP_014245335.1"/>
    <property type="gene ID" value="LOC106664273"/>
</dbReference>
<organism evidence="3 4">
    <name type="scientific">Cimex lectularius</name>
    <name type="common">Bed bug</name>
    <name type="synonym">Acanthia lectularia</name>
    <dbReference type="NCBI Taxonomy" id="79782"/>
    <lineage>
        <taxon>Eukaryota</taxon>
        <taxon>Metazoa</taxon>
        <taxon>Ecdysozoa</taxon>
        <taxon>Arthropoda</taxon>
        <taxon>Hexapoda</taxon>
        <taxon>Insecta</taxon>
        <taxon>Pterygota</taxon>
        <taxon>Neoptera</taxon>
        <taxon>Paraneoptera</taxon>
        <taxon>Hemiptera</taxon>
        <taxon>Heteroptera</taxon>
        <taxon>Panheteroptera</taxon>
        <taxon>Cimicomorpha</taxon>
        <taxon>Cimicidae</taxon>
        <taxon>Cimex</taxon>
    </lineage>
</organism>
<dbReference type="Proteomes" id="UP000494040">
    <property type="component" value="Unassembled WGS sequence"/>
</dbReference>
<dbReference type="PANTHER" id="PTHR39942:SF1">
    <property type="entry name" value="BCDNA.LD26519-RELATED"/>
    <property type="match status" value="1"/>
</dbReference>
<dbReference type="PROSITE" id="PS51915">
    <property type="entry name" value="ZAD"/>
    <property type="match status" value="1"/>
</dbReference>
<keyword evidence="1" id="KW-0479">Metal-binding</keyword>
<dbReference type="KEGG" id="clec:106664273"/>
<dbReference type="SMART" id="SM00868">
    <property type="entry name" value="zf-AD"/>
    <property type="match status" value="1"/>
</dbReference>
<evidence type="ECO:0000259" key="2">
    <source>
        <dbReference type="PROSITE" id="PS51915"/>
    </source>
</evidence>
<feature type="binding site" evidence="1">
    <location>
        <position position="86"/>
    </location>
    <ligand>
        <name>Zn(2+)</name>
        <dbReference type="ChEBI" id="CHEBI:29105"/>
    </ligand>
</feature>
<name>A0A8I6RK00_CIMLE</name>
<evidence type="ECO:0000256" key="1">
    <source>
        <dbReference type="PROSITE-ProRule" id="PRU01263"/>
    </source>
</evidence>
<dbReference type="Pfam" id="PF07776">
    <property type="entry name" value="zf-AD"/>
    <property type="match status" value="1"/>
</dbReference>
<dbReference type="EnsemblMetazoa" id="XM_014389847.2">
    <property type="protein sequence ID" value="XP_014245333.1"/>
    <property type="gene ID" value="LOC106664273"/>
</dbReference>
<dbReference type="RefSeq" id="XP_014245332.1">
    <property type="nucleotide sequence ID" value="XM_014389846.2"/>
</dbReference>
<dbReference type="InterPro" id="IPR012934">
    <property type="entry name" value="Znf_AD"/>
</dbReference>
<dbReference type="SUPFAM" id="SSF57716">
    <property type="entry name" value="Glucocorticoid receptor-like (DNA-binding domain)"/>
    <property type="match status" value="1"/>
</dbReference>
<reference evidence="3" key="1">
    <citation type="submission" date="2022-01" db="UniProtKB">
        <authorList>
            <consortium name="EnsemblMetazoa"/>
        </authorList>
    </citation>
    <scope>IDENTIFICATION</scope>
</reference>
<dbReference type="RefSeq" id="XP_014245334.1">
    <property type="nucleotide sequence ID" value="XM_014389848.2"/>
</dbReference>
<evidence type="ECO:0000313" key="3">
    <source>
        <dbReference type="EnsemblMetazoa" id="XP_014245332.1"/>
    </source>
</evidence>
<sequence>MQLKLSVGVGDTITIDVQPTDTFQDLSERLFSLGNVKVDLNQLRSSNNDKPFDMSTNVIEYFTSKSQKGSDSKDEFRFKSRLCRLCMEPIPQNPYFLFDSKEDEVMLAEKVNEALPIHVTVKDALPKQICSNCVVYLNKSYDFMKKVLEAQKALEKLYNVNELFRETKTNSCCPLCSYGNMKNLHKKTNNGPNLPRKENVVKKEVVISVPRNIVRKDGLGHNAKMFDNLANIEHQEYFFDDEVVTGYWDPGSQSSIDVYGSKKYRKRIKLEDDADWTIDEEYVPVNRRGRPKGTKNKPKVVQPIVEKSCALCGWLGADTDIFAHAINQHCQPDMGYFPCPLCKTNQVNEMVLETHIDRHNVATHKSLAKDK</sequence>
<dbReference type="AlphaFoldDB" id="A0A8I6RK00"/>
<feature type="binding site" evidence="1">
    <location>
        <position position="133"/>
    </location>
    <ligand>
        <name>Zn(2+)</name>
        <dbReference type="ChEBI" id="CHEBI:29105"/>
    </ligand>
</feature>
<dbReference type="EnsemblMetazoa" id="XM_014389848.2">
    <property type="protein sequence ID" value="XP_014245334.1"/>
    <property type="gene ID" value="LOC106664273"/>
</dbReference>
<keyword evidence="1" id="KW-0863">Zinc-finger</keyword>
<dbReference type="GO" id="GO:0008270">
    <property type="term" value="F:zinc ion binding"/>
    <property type="evidence" value="ECO:0007669"/>
    <property type="project" value="UniProtKB-UniRule"/>
</dbReference>
<dbReference type="OrthoDB" id="6077919at2759"/>
<dbReference type="RefSeq" id="XP_014245335.1">
    <property type="nucleotide sequence ID" value="XM_014389849.2"/>
</dbReference>
<keyword evidence="4" id="KW-1185">Reference proteome</keyword>
<protein>
    <recommendedName>
        <fullName evidence="2">ZAD domain-containing protein</fullName>
    </recommendedName>
</protein>
<proteinExistence type="predicted"/>
<dbReference type="Gene3D" id="3.40.1800.20">
    <property type="match status" value="1"/>
</dbReference>
<dbReference type="PANTHER" id="PTHR39942">
    <property type="entry name" value="BCDNA.LD26519-RELATED"/>
    <property type="match status" value="1"/>
</dbReference>
<dbReference type="OMA" id="NQANEMV"/>